<dbReference type="Proteomes" id="UP000308600">
    <property type="component" value="Unassembled WGS sequence"/>
</dbReference>
<proteinExistence type="predicted"/>
<organism evidence="1 2">
    <name type="scientific">Pluteus cervinus</name>
    <dbReference type="NCBI Taxonomy" id="181527"/>
    <lineage>
        <taxon>Eukaryota</taxon>
        <taxon>Fungi</taxon>
        <taxon>Dikarya</taxon>
        <taxon>Basidiomycota</taxon>
        <taxon>Agaricomycotina</taxon>
        <taxon>Agaricomycetes</taxon>
        <taxon>Agaricomycetidae</taxon>
        <taxon>Agaricales</taxon>
        <taxon>Pluteineae</taxon>
        <taxon>Pluteaceae</taxon>
        <taxon>Pluteus</taxon>
    </lineage>
</organism>
<keyword evidence="2" id="KW-1185">Reference proteome</keyword>
<name>A0ACD3B337_9AGAR</name>
<gene>
    <name evidence="1" type="ORF">BDN72DRAFT_343928</name>
</gene>
<evidence type="ECO:0000313" key="1">
    <source>
        <dbReference type="EMBL" id="TFK72287.1"/>
    </source>
</evidence>
<reference evidence="1 2" key="1">
    <citation type="journal article" date="2019" name="Nat. Ecol. Evol.">
        <title>Megaphylogeny resolves global patterns of mushroom evolution.</title>
        <authorList>
            <person name="Varga T."/>
            <person name="Krizsan K."/>
            <person name="Foldi C."/>
            <person name="Dima B."/>
            <person name="Sanchez-Garcia M."/>
            <person name="Sanchez-Ramirez S."/>
            <person name="Szollosi G.J."/>
            <person name="Szarkandi J.G."/>
            <person name="Papp V."/>
            <person name="Albert L."/>
            <person name="Andreopoulos W."/>
            <person name="Angelini C."/>
            <person name="Antonin V."/>
            <person name="Barry K.W."/>
            <person name="Bougher N.L."/>
            <person name="Buchanan P."/>
            <person name="Buyck B."/>
            <person name="Bense V."/>
            <person name="Catcheside P."/>
            <person name="Chovatia M."/>
            <person name="Cooper J."/>
            <person name="Damon W."/>
            <person name="Desjardin D."/>
            <person name="Finy P."/>
            <person name="Geml J."/>
            <person name="Haridas S."/>
            <person name="Hughes K."/>
            <person name="Justo A."/>
            <person name="Karasinski D."/>
            <person name="Kautmanova I."/>
            <person name="Kiss B."/>
            <person name="Kocsube S."/>
            <person name="Kotiranta H."/>
            <person name="LaButti K.M."/>
            <person name="Lechner B.E."/>
            <person name="Liimatainen K."/>
            <person name="Lipzen A."/>
            <person name="Lukacs Z."/>
            <person name="Mihaltcheva S."/>
            <person name="Morgado L.N."/>
            <person name="Niskanen T."/>
            <person name="Noordeloos M.E."/>
            <person name="Ohm R.A."/>
            <person name="Ortiz-Santana B."/>
            <person name="Ovrebo C."/>
            <person name="Racz N."/>
            <person name="Riley R."/>
            <person name="Savchenko A."/>
            <person name="Shiryaev A."/>
            <person name="Soop K."/>
            <person name="Spirin V."/>
            <person name="Szebenyi C."/>
            <person name="Tomsovsky M."/>
            <person name="Tulloss R.E."/>
            <person name="Uehling J."/>
            <person name="Grigoriev I.V."/>
            <person name="Vagvolgyi C."/>
            <person name="Papp T."/>
            <person name="Martin F.M."/>
            <person name="Miettinen O."/>
            <person name="Hibbett D.S."/>
            <person name="Nagy L.G."/>
        </authorList>
    </citation>
    <scope>NUCLEOTIDE SEQUENCE [LARGE SCALE GENOMIC DNA]</scope>
    <source>
        <strain evidence="1 2">NL-1719</strain>
    </source>
</reference>
<evidence type="ECO:0000313" key="2">
    <source>
        <dbReference type="Proteomes" id="UP000308600"/>
    </source>
</evidence>
<protein>
    <submittedName>
        <fullName evidence="1">Uncharacterized protein</fullName>
    </submittedName>
</protein>
<sequence>MFNILALLLLLGEAAHAFLLMGGTGHPQGREPKPLNISIVPQPCVKNCTDFIAYTNVSRFTSIACLITPKVLSPRSVAILLILQMQLVDAPLARKVIL</sequence>
<accession>A0ACD3B337</accession>
<dbReference type="EMBL" id="ML208287">
    <property type="protein sequence ID" value="TFK72287.1"/>
    <property type="molecule type" value="Genomic_DNA"/>
</dbReference>